<dbReference type="InterPro" id="IPR000994">
    <property type="entry name" value="Pept_M24"/>
</dbReference>
<feature type="domain" description="Peptidase M24" evidence="4">
    <location>
        <begin position="312"/>
        <end position="525"/>
    </location>
</feature>
<feature type="domain" description="Creatinase N-terminal" evidence="5">
    <location>
        <begin position="9"/>
        <end position="134"/>
    </location>
</feature>
<keyword evidence="8" id="KW-1185">Reference proteome</keyword>
<keyword evidence="2" id="KW-0479">Metal-binding</keyword>
<reference evidence="7 8" key="1">
    <citation type="submission" date="2013-11" db="EMBL/GenBank/DDBJ databases">
        <title>The Genome Sequence of Eikenella corrodens CC92I.</title>
        <authorList>
            <consortium name="The Broad Institute Genomics Platform"/>
            <person name="Earl A."/>
            <person name="Allen-Vercoe E."/>
            <person name="Daigneault M."/>
            <person name="Young S.K."/>
            <person name="Zeng Q."/>
            <person name="Gargeya S."/>
            <person name="Fitzgerald M."/>
            <person name="Abouelleil A."/>
            <person name="Alvarado L."/>
            <person name="Chapman S.B."/>
            <person name="Gainer-Dewar J."/>
            <person name="Goldberg J."/>
            <person name="Griggs A."/>
            <person name="Gujja S."/>
            <person name="Hansen M."/>
            <person name="Howarth C."/>
            <person name="Imamovic A."/>
            <person name="Ireland A."/>
            <person name="Larimer J."/>
            <person name="McCowan C."/>
            <person name="Murphy C."/>
            <person name="Pearson M."/>
            <person name="Poon T.W."/>
            <person name="Priest M."/>
            <person name="Roberts A."/>
            <person name="Saif S."/>
            <person name="Shea T."/>
            <person name="Sykes S."/>
            <person name="Wortman J."/>
            <person name="Nusbaum C."/>
            <person name="Birren B."/>
        </authorList>
    </citation>
    <scope>NUCLEOTIDE SEQUENCE [LARGE SCALE GENOMIC DNA]</scope>
    <source>
        <strain evidence="7 8">CC92I</strain>
    </source>
</reference>
<accession>V7I967</accession>
<dbReference type="RefSeq" id="WP_023887954.1">
    <property type="nucleotide sequence ID" value="NZ_KI635566.1"/>
</dbReference>
<dbReference type="SUPFAM" id="SSF53092">
    <property type="entry name" value="Creatinase/prolidase N-terminal domain"/>
    <property type="match status" value="2"/>
</dbReference>
<dbReference type="SUPFAM" id="SSF55920">
    <property type="entry name" value="Creatinase/aminopeptidase"/>
    <property type="match status" value="1"/>
</dbReference>
<evidence type="ECO:0008006" key="9">
    <source>
        <dbReference type="Google" id="ProtNLM"/>
    </source>
</evidence>
<evidence type="ECO:0000256" key="3">
    <source>
        <dbReference type="ARBA" id="ARBA00022801"/>
    </source>
</evidence>
<evidence type="ECO:0000259" key="5">
    <source>
        <dbReference type="Pfam" id="PF01321"/>
    </source>
</evidence>
<dbReference type="InterPro" id="IPR029149">
    <property type="entry name" value="Creatin/AminoP/Spt16_N"/>
</dbReference>
<dbReference type="PANTHER" id="PTHR43763:SF6">
    <property type="entry name" value="XAA-PRO AMINOPEPTIDASE 1"/>
    <property type="match status" value="1"/>
</dbReference>
<comment type="similarity">
    <text evidence="1">Belongs to the peptidase M24B family.</text>
</comment>
<dbReference type="InterPro" id="IPR032416">
    <property type="entry name" value="Peptidase_M24_C"/>
</dbReference>
<feature type="domain" description="Peptidase M24 C-terminal" evidence="6">
    <location>
        <begin position="539"/>
        <end position="599"/>
    </location>
</feature>
<proteinExistence type="inferred from homology"/>
<dbReference type="EMBL" id="AZGQ01000013">
    <property type="protein sequence ID" value="ETA82745.1"/>
    <property type="molecule type" value="Genomic_DNA"/>
</dbReference>
<dbReference type="GO" id="GO:0005737">
    <property type="term" value="C:cytoplasm"/>
    <property type="evidence" value="ECO:0007669"/>
    <property type="project" value="UniProtKB-ARBA"/>
</dbReference>
<protein>
    <recommendedName>
        <fullName evidence="9">Peptidase M24 domain-containing protein</fullName>
    </recommendedName>
</protein>
<dbReference type="Gene3D" id="3.40.350.10">
    <property type="entry name" value="Creatinase/prolidase N-terminal domain"/>
    <property type="match status" value="2"/>
</dbReference>
<dbReference type="InterPro" id="IPR033740">
    <property type="entry name" value="Pept_M24B"/>
</dbReference>
<dbReference type="GO" id="GO:0046872">
    <property type="term" value="F:metal ion binding"/>
    <property type="evidence" value="ECO:0007669"/>
    <property type="project" value="UniProtKB-KW"/>
</dbReference>
<dbReference type="PATRIC" id="fig|1073362.3.peg.2275"/>
<dbReference type="Gene3D" id="3.90.230.10">
    <property type="entry name" value="Creatinase/methionine aminopeptidase superfamily"/>
    <property type="match status" value="1"/>
</dbReference>
<evidence type="ECO:0000256" key="2">
    <source>
        <dbReference type="ARBA" id="ARBA00022723"/>
    </source>
</evidence>
<name>V7I967_EIKCO</name>
<evidence type="ECO:0000313" key="7">
    <source>
        <dbReference type="EMBL" id="ETA82745.1"/>
    </source>
</evidence>
<dbReference type="Pfam" id="PF00557">
    <property type="entry name" value="Peptidase_M24"/>
    <property type="match status" value="1"/>
</dbReference>
<dbReference type="InterPro" id="IPR036005">
    <property type="entry name" value="Creatinase/aminopeptidase-like"/>
</dbReference>
<dbReference type="Pfam" id="PF16189">
    <property type="entry name" value="Creatinase_N_2"/>
    <property type="match status" value="1"/>
</dbReference>
<comment type="caution">
    <text evidence="7">The sequence shown here is derived from an EMBL/GenBank/DDBJ whole genome shotgun (WGS) entry which is preliminary data.</text>
</comment>
<evidence type="ECO:0000313" key="8">
    <source>
        <dbReference type="Proteomes" id="UP000018554"/>
    </source>
</evidence>
<dbReference type="InterPro" id="IPR000587">
    <property type="entry name" value="Creatinase_N"/>
</dbReference>
<evidence type="ECO:0000259" key="6">
    <source>
        <dbReference type="Pfam" id="PF16188"/>
    </source>
</evidence>
<dbReference type="FunFam" id="3.90.230.10:FF:000004">
    <property type="entry name" value="xaa-Pro aminopeptidase 1 isoform X1"/>
    <property type="match status" value="1"/>
</dbReference>
<evidence type="ECO:0000259" key="4">
    <source>
        <dbReference type="Pfam" id="PF00557"/>
    </source>
</evidence>
<sequence>MSSNIHAQRLAALRQAMKEQKIDVWIAPSADPHISEYLPEHWRGRTWLSGFDGSVGTLAVSADFAELWVDSRYWEQSKRQLEGSGFVLQKLGQGYPTMVDSLAERLPENSVVGIPADGLSLSLKHELQAVFAKKNIHLRFDIDLLNSFWHDRPGLPDNLIFVHEARFEPESVSEKLARVRAAMKELGADHHLVSSLDDIAWITNLRCNDVPFNPLFISYLLIDAERATLFVNPAKLTDACHKVLSEAKIDVAEYRSVVDAVGKLSGSLLVDPDRTAVYTLGKLPAGVRVIENINPSTLFKACKPEAEIEHTKNAMVRDGVALCGFFAELEQKLAAGETVTELDIDTMLIDHRSRQADYISLSFDTIAGFNENAALPHYAATPEYHSTIKGQGILLIDSGAHYLDGTTDITRVIPIGKPTAEQKRDYTLVLKAHIALAEAIFPENLSGQILDAICRAPLWKEQCDYGHGTGHGVGYFLNVHQGPQKIAYNTSGLKCNNMKENMITSNEPGLYRPGKWGFRIENLVVHRRVKQPKETEFGQYLCFEQLTLCPIDTQLIERSMLSDEEAAWLNDYHALVREKLAPHTEGAAKEWLERNTQPI</sequence>
<dbReference type="Proteomes" id="UP000018554">
    <property type="component" value="Unassembled WGS sequence"/>
</dbReference>
<dbReference type="CDD" id="cd01085">
    <property type="entry name" value="APP"/>
    <property type="match status" value="1"/>
</dbReference>
<dbReference type="Pfam" id="PF01321">
    <property type="entry name" value="Creatinase_N"/>
    <property type="match status" value="1"/>
</dbReference>
<keyword evidence="3" id="KW-0378">Hydrolase</keyword>
<dbReference type="HOGENOM" id="CLU_011781_2_1_4"/>
<evidence type="ECO:0000256" key="1">
    <source>
        <dbReference type="ARBA" id="ARBA00008766"/>
    </source>
</evidence>
<dbReference type="AlphaFoldDB" id="V7I967"/>
<dbReference type="InterPro" id="IPR050422">
    <property type="entry name" value="X-Pro_aminopeptidase_P"/>
</dbReference>
<organism evidence="7 8">
    <name type="scientific">Eikenella corrodens CC92I</name>
    <dbReference type="NCBI Taxonomy" id="1073362"/>
    <lineage>
        <taxon>Bacteria</taxon>
        <taxon>Pseudomonadati</taxon>
        <taxon>Pseudomonadota</taxon>
        <taxon>Betaproteobacteria</taxon>
        <taxon>Neisseriales</taxon>
        <taxon>Neisseriaceae</taxon>
        <taxon>Eikenella</taxon>
    </lineage>
</organism>
<dbReference type="GO" id="GO:0070006">
    <property type="term" value="F:metalloaminopeptidase activity"/>
    <property type="evidence" value="ECO:0007669"/>
    <property type="project" value="InterPro"/>
</dbReference>
<dbReference type="Pfam" id="PF16188">
    <property type="entry name" value="Peptidase_M24_C"/>
    <property type="match status" value="1"/>
</dbReference>
<gene>
    <name evidence="7" type="ORF">HMPREF1177_02008</name>
</gene>
<dbReference type="PANTHER" id="PTHR43763">
    <property type="entry name" value="XAA-PRO AMINOPEPTIDASE 1"/>
    <property type="match status" value="1"/>
</dbReference>